<evidence type="ECO:0000313" key="3">
    <source>
        <dbReference type="Proteomes" id="UP001212841"/>
    </source>
</evidence>
<feature type="non-terminal residue" evidence="2">
    <location>
        <position position="329"/>
    </location>
</feature>
<protein>
    <recommendedName>
        <fullName evidence="4">Oxidoreductase</fullName>
    </recommendedName>
</protein>
<reference evidence="2" key="1">
    <citation type="submission" date="2020-05" db="EMBL/GenBank/DDBJ databases">
        <title>Phylogenomic resolution of chytrid fungi.</title>
        <authorList>
            <person name="Stajich J.E."/>
            <person name="Amses K."/>
            <person name="Simmons R."/>
            <person name="Seto K."/>
            <person name="Myers J."/>
            <person name="Bonds A."/>
            <person name="Quandt C.A."/>
            <person name="Barry K."/>
            <person name="Liu P."/>
            <person name="Grigoriev I."/>
            <person name="Longcore J.E."/>
            <person name="James T.Y."/>
        </authorList>
    </citation>
    <scope>NUCLEOTIDE SEQUENCE</scope>
    <source>
        <strain evidence="2">JEL0318</strain>
    </source>
</reference>
<organism evidence="2 3">
    <name type="scientific">Rhizophlyctis rosea</name>
    <dbReference type="NCBI Taxonomy" id="64517"/>
    <lineage>
        <taxon>Eukaryota</taxon>
        <taxon>Fungi</taxon>
        <taxon>Fungi incertae sedis</taxon>
        <taxon>Chytridiomycota</taxon>
        <taxon>Chytridiomycota incertae sedis</taxon>
        <taxon>Chytridiomycetes</taxon>
        <taxon>Rhizophlyctidales</taxon>
        <taxon>Rhizophlyctidaceae</taxon>
        <taxon>Rhizophlyctis</taxon>
    </lineage>
</organism>
<evidence type="ECO:0000256" key="1">
    <source>
        <dbReference type="SAM" id="MobiDB-lite"/>
    </source>
</evidence>
<evidence type="ECO:0008006" key="4">
    <source>
        <dbReference type="Google" id="ProtNLM"/>
    </source>
</evidence>
<dbReference type="InterPro" id="IPR036291">
    <property type="entry name" value="NAD(P)-bd_dom_sf"/>
</dbReference>
<sequence>MEDEGDVISLYDSSSELPPWESLFTAEELQAAIKIFTLYAENESYKKHAKHNPDIANLFKTARSALIASEDELKDRRRRRKKDRKESDNKVLAVTGIRQMRNVKMVGYLGGSVDIPLPPRIATKEANEEFVKLEDEKERPAETDQMMIEDAAGEGSSNAEPAVEEMTSEPADDTTDPMQPRPRKLNFSRACHVCGQGFKILHHFYDQMCPSCAEHNFQKRFSEADMRGRVCIVTGSRVKIGYCITLKLLRMGAIVIATTRFPHDAANRYAREPDFQSFKGRLAVYKRLDVIINNAAQTVRKPPAFYEHLMADEAGEVDAAVLEVIDVVD</sequence>
<proteinExistence type="predicted"/>
<feature type="compositionally biased region" description="Acidic residues" evidence="1">
    <location>
        <begin position="162"/>
        <end position="175"/>
    </location>
</feature>
<evidence type="ECO:0000313" key="2">
    <source>
        <dbReference type="EMBL" id="KAJ3053949.1"/>
    </source>
</evidence>
<dbReference type="Proteomes" id="UP001212841">
    <property type="component" value="Unassembled WGS sequence"/>
</dbReference>
<keyword evidence="3" id="KW-1185">Reference proteome</keyword>
<comment type="caution">
    <text evidence="2">The sequence shown here is derived from an EMBL/GenBank/DDBJ whole genome shotgun (WGS) entry which is preliminary data.</text>
</comment>
<name>A0AAD5X332_9FUNG</name>
<accession>A0AAD5X332</accession>
<feature type="region of interest" description="Disordered" evidence="1">
    <location>
        <begin position="152"/>
        <end position="180"/>
    </location>
</feature>
<gene>
    <name evidence="2" type="ORF">HK097_003022</name>
</gene>
<dbReference type="AlphaFoldDB" id="A0AAD5X332"/>
<dbReference type="Gene3D" id="3.40.50.720">
    <property type="entry name" value="NAD(P)-binding Rossmann-like Domain"/>
    <property type="match status" value="1"/>
</dbReference>
<dbReference type="SUPFAM" id="SSF51735">
    <property type="entry name" value="NAD(P)-binding Rossmann-fold domains"/>
    <property type="match status" value="1"/>
</dbReference>
<dbReference type="EMBL" id="JADGJD010000169">
    <property type="protein sequence ID" value="KAJ3053949.1"/>
    <property type="molecule type" value="Genomic_DNA"/>
</dbReference>